<protein>
    <recommendedName>
        <fullName evidence="1">N-acetyltransferase domain-containing protein</fullName>
    </recommendedName>
</protein>
<dbReference type="InterPro" id="IPR000182">
    <property type="entry name" value="GNAT_dom"/>
</dbReference>
<gene>
    <name evidence="2" type="ORF">BSZ40_04400</name>
</gene>
<accession>A0A1Q5PX21</accession>
<dbReference type="PROSITE" id="PS51186">
    <property type="entry name" value="GNAT"/>
    <property type="match status" value="1"/>
</dbReference>
<dbReference type="STRING" id="52770.BSZ40_04400"/>
<sequence length="209" mass="22645">MPNVIRRELCLAHAQGARFEWKLYGHDQPTCLGPALQEAGLIAGDRETVLALDIHQLPENVKDGLAAALPTVRASITQLADYARISRDSGRRNVEVERAQLAETMTADTDRLQVHIVYVDGVPVSGGRLHLDHPSAAAELAGGRTIPAQRQRGHFTRTVFSRIAAAIEAGAETLWVDALPTSAPILTKLGFQPVTWTQPYVAEGATDSR</sequence>
<reference evidence="3" key="1">
    <citation type="submission" date="2016-12" db="EMBL/GenBank/DDBJ databases">
        <authorList>
            <person name="Meng X."/>
        </authorList>
    </citation>
    <scope>NUCLEOTIDE SEQUENCE [LARGE SCALE GENOMIC DNA]</scope>
    <source>
        <strain evidence="3">DSM 20732</strain>
    </source>
</reference>
<comment type="caution">
    <text evidence="2">The sequence shown here is derived from an EMBL/GenBank/DDBJ whole genome shotgun (WGS) entry which is preliminary data.</text>
</comment>
<dbReference type="InParanoid" id="A0A1Q5PX21"/>
<name>A0A1Q5PX21_9ACTO</name>
<dbReference type="SUPFAM" id="SSF55729">
    <property type="entry name" value="Acyl-CoA N-acyltransferases (Nat)"/>
    <property type="match status" value="1"/>
</dbReference>
<evidence type="ECO:0000313" key="3">
    <source>
        <dbReference type="Proteomes" id="UP000185612"/>
    </source>
</evidence>
<keyword evidence="3" id="KW-1185">Reference proteome</keyword>
<feature type="domain" description="N-acetyltransferase" evidence="1">
    <location>
        <begin position="70"/>
        <end position="209"/>
    </location>
</feature>
<dbReference type="Gene3D" id="3.40.630.30">
    <property type="match status" value="1"/>
</dbReference>
<proteinExistence type="predicted"/>
<evidence type="ECO:0000259" key="1">
    <source>
        <dbReference type="PROSITE" id="PS51186"/>
    </source>
</evidence>
<dbReference type="InterPro" id="IPR016181">
    <property type="entry name" value="Acyl_CoA_acyltransferase"/>
</dbReference>
<organism evidence="2 3">
    <name type="scientific">Buchananella hordeovulneris</name>
    <dbReference type="NCBI Taxonomy" id="52770"/>
    <lineage>
        <taxon>Bacteria</taxon>
        <taxon>Bacillati</taxon>
        <taxon>Actinomycetota</taxon>
        <taxon>Actinomycetes</taxon>
        <taxon>Actinomycetales</taxon>
        <taxon>Actinomycetaceae</taxon>
        <taxon>Buchananella</taxon>
    </lineage>
</organism>
<dbReference type="Proteomes" id="UP000185612">
    <property type="component" value="Unassembled WGS sequence"/>
</dbReference>
<dbReference type="AlphaFoldDB" id="A0A1Q5PX21"/>
<evidence type="ECO:0000313" key="2">
    <source>
        <dbReference type="EMBL" id="OKL52148.1"/>
    </source>
</evidence>
<dbReference type="GO" id="GO:0016747">
    <property type="term" value="F:acyltransferase activity, transferring groups other than amino-acyl groups"/>
    <property type="evidence" value="ECO:0007669"/>
    <property type="project" value="InterPro"/>
</dbReference>
<dbReference type="EMBL" id="MQVS01000003">
    <property type="protein sequence ID" value="OKL52148.1"/>
    <property type="molecule type" value="Genomic_DNA"/>
</dbReference>